<dbReference type="EMBL" id="CADEBC010000088">
    <property type="protein sequence ID" value="CAB3222657.1"/>
    <property type="molecule type" value="Genomic_DNA"/>
</dbReference>
<reference evidence="4 5" key="1">
    <citation type="submission" date="2020-04" db="EMBL/GenBank/DDBJ databases">
        <authorList>
            <person name="Wallbank WR R."/>
            <person name="Pardo Diaz C."/>
            <person name="Kozak K."/>
            <person name="Martin S."/>
            <person name="Jiggins C."/>
            <person name="Moest M."/>
            <person name="Warren A I."/>
            <person name="Byers J.R.P. K."/>
            <person name="Montejo-Kovacevich G."/>
            <person name="Yen C E."/>
        </authorList>
    </citation>
    <scope>NUCLEOTIDE SEQUENCE [LARGE SCALE GENOMIC DNA]</scope>
</reference>
<proteinExistence type="predicted"/>
<sequence length="215" mass="23423">MNPSLSSMESDDPDDDLDMEDEYLKAVAAEEKRQSGQLMRTVKRLLKGAQPGRVLGDRKVQVDLSYLSDPVAMNRTKVAMGALIKTFTPIPGRVEPIQVSGKGIFTLNVTNQYLSPDSDSSEPEKPKALHPATTSEIKKHSPPPVVLQALVNGVELTPKYTGLPKKILKYGDLGITEAGVAAAVRANPEARLEELLLYVLGQAGTQKEISLYKLR</sequence>
<dbReference type="AlphaFoldDB" id="A0A8S0ZKN8"/>
<dbReference type="Proteomes" id="UP000494256">
    <property type="component" value="Unassembled WGS sequence"/>
</dbReference>
<comment type="caution">
    <text evidence="3">The sequence shown here is derived from an EMBL/GenBank/DDBJ whole genome shotgun (WGS) entry which is preliminary data.</text>
</comment>
<evidence type="ECO:0000313" key="4">
    <source>
        <dbReference type="Proteomes" id="UP000494106"/>
    </source>
</evidence>
<feature type="region of interest" description="Disordered" evidence="1">
    <location>
        <begin position="115"/>
        <end position="140"/>
    </location>
</feature>
<protein>
    <submittedName>
        <fullName evidence="3">Uncharacterized protein</fullName>
    </submittedName>
</protein>
<keyword evidence="4" id="KW-1185">Reference proteome</keyword>
<evidence type="ECO:0000313" key="3">
    <source>
        <dbReference type="EMBL" id="CAB3231964.1"/>
    </source>
</evidence>
<dbReference type="OrthoDB" id="7491063at2759"/>
<dbReference type="EMBL" id="CADEBD010000289">
    <property type="protein sequence ID" value="CAB3231964.1"/>
    <property type="molecule type" value="Genomic_DNA"/>
</dbReference>
<name>A0A8S0ZKN8_ARCPL</name>
<gene>
    <name evidence="2" type="ORF">APLA_LOCUS1211</name>
    <name evidence="3" type="ORF">APLA_LOCUS5449</name>
</gene>
<dbReference type="Proteomes" id="UP000494106">
    <property type="component" value="Unassembled WGS sequence"/>
</dbReference>
<evidence type="ECO:0000313" key="2">
    <source>
        <dbReference type="EMBL" id="CAB3222657.1"/>
    </source>
</evidence>
<evidence type="ECO:0000313" key="5">
    <source>
        <dbReference type="Proteomes" id="UP000494256"/>
    </source>
</evidence>
<accession>A0A8S0ZKN8</accession>
<organism evidence="3 5">
    <name type="scientific">Arctia plantaginis</name>
    <name type="common">Wood tiger moth</name>
    <name type="synonym">Phalaena plantaginis</name>
    <dbReference type="NCBI Taxonomy" id="874455"/>
    <lineage>
        <taxon>Eukaryota</taxon>
        <taxon>Metazoa</taxon>
        <taxon>Ecdysozoa</taxon>
        <taxon>Arthropoda</taxon>
        <taxon>Hexapoda</taxon>
        <taxon>Insecta</taxon>
        <taxon>Pterygota</taxon>
        <taxon>Neoptera</taxon>
        <taxon>Endopterygota</taxon>
        <taxon>Lepidoptera</taxon>
        <taxon>Glossata</taxon>
        <taxon>Ditrysia</taxon>
        <taxon>Noctuoidea</taxon>
        <taxon>Erebidae</taxon>
        <taxon>Arctiinae</taxon>
        <taxon>Arctia</taxon>
    </lineage>
</organism>
<evidence type="ECO:0000256" key="1">
    <source>
        <dbReference type="SAM" id="MobiDB-lite"/>
    </source>
</evidence>